<proteinExistence type="inferred from homology"/>
<dbReference type="PANTHER" id="PTHR45695">
    <property type="entry name" value="LEUCOKININ RECEPTOR-RELATED"/>
    <property type="match status" value="1"/>
</dbReference>
<sequence length="377" mass="42487">MNAINASLRNSSLENMTNAQIVCPVTGDGTVSKAVLTTAYCIMLILSLVGNTLIILIVYRNPRMWTASNFLIVNMAASDLLLPFFAVPRMIVEVLVGRERWLIDGTAGLILCKLAYFFQDVSNAVSVQSLIAITADRFYAVMFPLKANAMKSYIRFVIPAIWLTAFGLHAPYLQVFKLCLVEDKLYCCQRWPKTTSLHSKFIYFYLILLLVFGVPLITIIILYVFIVYKLFRRKFPLGAGNSMTQTQRNRRAKQNKNILKLSVTIVVIFFLCFSPLLVLAILRTTGSISQCNIEVFRIVAKLFAQSNCAVNSFVYYVFNTQFRRGFISYLKAIVCCLDESDDGTNTTVGYSTTGQKISLLSQKRTKQNLSITETISE</sequence>
<dbReference type="Pfam" id="PF00001">
    <property type="entry name" value="7tm_1"/>
    <property type="match status" value="1"/>
</dbReference>
<dbReference type="PROSITE" id="PS50262">
    <property type="entry name" value="G_PROTEIN_RECEP_F1_2"/>
    <property type="match status" value="1"/>
</dbReference>
<feature type="transmembrane region" description="Helical" evidence="9">
    <location>
        <begin position="202"/>
        <end position="228"/>
    </location>
</feature>
<name>A0AAU9WA60_9CNID</name>
<evidence type="ECO:0000256" key="4">
    <source>
        <dbReference type="ARBA" id="ARBA00023040"/>
    </source>
</evidence>
<keyword evidence="5 9" id="KW-0472">Membrane</keyword>
<dbReference type="CDD" id="cd00637">
    <property type="entry name" value="7tm_classA_rhodopsin-like"/>
    <property type="match status" value="1"/>
</dbReference>
<dbReference type="InterPro" id="IPR017452">
    <property type="entry name" value="GPCR_Rhodpsn_7TM"/>
</dbReference>
<evidence type="ECO:0000256" key="1">
    <source>
        <dbReference type="ARBA" id="ARBA00004141"/>
    </source>
</evidence>
<accession>A0AAU9WA60</accession>
<evidence type="ECO:0000256" key="6">
    <source>
        <dbReference type="ARBA" id="ARBA00023170"/>
    </source>
</evidence>
<keyword evidence="7 8" id="KW-0807">Transducer</keyword>
<keyword evidence="3 9" id="KW-1133">Transmembrane helix</keyword>
<dbReference type="Proteomes" id="UP001159428">
    <property type="component" value="Unassembled WGS sequence"/>
</dbReference>
<dbReference type="FunFam" id="1.20.1070.10:FF:000291">
    <property type="entry name" value="Predicted protein"/>
    <property type="match status" value="1"/>
</dbReference>
<comment type="subcellular location">
    <subcellularLocation>
        <location evidence="1">Membrane</location>
        <topology evidence="1">Multi-pass membrane protein</topology>
    </subcellularLocation>
</comment>
<feature type="transmembrane region" description="Helical" evidence="9">
    <location>
        <begin position="39"/>
        <end position="59"/>
    </location>
</feature>
<dbReference type="SMART" id="SM01381">
    <property type="entry name" value="7TM_GPCR_Srsx"/>
    <property type="match status" value="1"/>
</dbReference>
<evidence type="ECO:0000256" key="5">
    <source>
        <dbReference type="ARBA" id="ARBA00023136"/>
    </source>
</evidence>
<organism evidence="11 12">
    <name type="scientific">Pocillopora meandrina</name>
    <dbReference type="NCBI Taxonomy" id="46732"/>
    <lineage>
        <taxon>Eukaryota</taxon>
        <taxon>Metazoa</taxon>
        <taxon>Cnidaria</taxon>
        <taxon>Anthozoa</taxon>
        <taxon>Hexacorallia</taxon>
        <taxon>Scleractinia</taxon>
        <taxon>Astrocoeniina</taxon>
        <taxon>Pocilloporidae</taxon>
        <taxon>Pocillopora</taxon>
    </lineage>
</organism>
<keyword evidence="4 8" id="KW-0297">G-protein coupled receptor</keyword>
<evidence type="ECO:0000313" key="12">
    <source>
        <dbReference type="Proteomes" id="UP001159428"/>
    </source>
</evidence>
<feature type="transmembrane region" description="Helical" evidence="9">
    <location>
        <begin position="153"/>
        <end position="172"/>
    </location>
</feature>
<comment type="similarity">
    <text evidence="8">Belongs to the G-protein coupled receptor 1 family.</text>
</comment>
<dbReference type="InterPro" id="IPR000276">
    <property type="entry name" value="GPCR_Rhodpsn"/>
</dbReference>
<comment type="caution">
    <text evidence="11">The sequence shown here is derived from an EMBL/GenBank/DDBJ whole genome shotgun (WGS) entry which is preliminary data.</text>
</comment>
<keyword evidence="12" id="KW-1185">Reference proteome</keyword>
<dbReference type="AlphaFoldDB" id="A0AAU9WA60"/>
<evidence type="ECO:0000256" key="8">
    <source>
        <dbReference type="RuleBase" id="RU000688"/>
    </source>
</evidence>
<evidence type="ECO:0000259" key="10">
    <source>
        <dbReference type="PROSITE" id="PS50262"/>
    </source>
</evidence>
<feature type="transmembrane region" description="Helical" evidence="9">
    <location>
        <begin position="258"/>
        <end position="282"/>
    </location>
</feature>
<feature type="domain" description="G-protein coupled receptors family 1 profile" evidence="10">
    <location>
        <begin position="50"/>
        <end position="315"/>
    </location>
</feature>
<feature type="transmembrane region" description="Helical" evidence="9">
    <location>
        <begin position="124"/>
        <end position="141"/>
    </location>
</feature>
<dbReference type="SUPFAM" id="SSF81321">
    <property type="entry name" value="Family A G protein-coupled receptor-like"/>
    <property type="match status" value="1"/>
</dbReference>
<dbReference type="GO" id="GO:0005886">
    <property type="term" value="C:plasma membrane"/>
    <property type="evidence" value="ECO:0007669"/>
    <property type="project" value="TreeGrafter"/>
</dbReference>
<evidence type="ECO:0000256" key="9">
    <source>
        <dbReference type="SAM" id="Phobius"/>
    </source>
</evidence>
<keyword evidence="2 8" id="KW-0812">Transmembrane</keyword>
<feature type="transmembrane region" description="Helical" evidence="9">
    <location>
        <begin position="71"/>
        <end position="92"/>
    </location>
</feature>
<evidence type="ECO:0000256" key="2">
    <source>
        <dbReference type="ARBA" id="ARBA00022692"/>
    </source>
</evidence>
<gene>
    <name evidence="11" type="ORF">PMEA_00034739</name>
</gene>
<dbReference type="PANTHER" id="PTHR45695:SF9">
    <property type="entry name" value="LEUCOKININ RECEPTOR"/>
    <property type="match status" value="1"/>
</dbReference>
<dbReference type="PRINTS" id="PR00237">
    <property type="entry name" value="GPCRRHODOPSN"/>
</dbReference>
<dbReference type="GO" id="GO:0004930">
    <property type="term" value="F:G protein-coupled receptor activity"/>
    <property type="evidence" value="ECO:0007669"/>
    <property type="project" value="UniProtKB-KW"/>
</dbReference>
<protein>
    <recommendedName>
        <fullName evidence="10">G-protein coupled receptors family 1 profile domain-containing protein</fullName>
    </recommendedName>
</protein>
<dbReference type="PROSITE" id="PS00237">
    <property type="entry name" value="G_PROTEIN_RECEP_F1_1"/>
    <property type="match status" value="1"/>
</dbReference>
<dbReference type="EMBL" id="CALNXJ010000009">
    <property type="protein sequence ID" value="CAH3104460.1"/>
    <property type="molecule type" value="Genomic_DNA"/>
</dbReference>
<evidence type="ECO:0000313" key="11">
    <source>
        <dbReference type="EMBL" id="CAH3104460.1"/>
    </source>
</evidence>
<dbReference type="Gene3D" id="1.20.1070.10">
    <property type="entry name" value="Rhodopsin 7-helix transmembrane proteins"/>
    <property type="match status" value="1"/>
</dbReference>
<reference evidence="11 12" key="1">
    <citation type="submission" date="2022-05" db="EMBL/GenBank/DDBJ databases">
        <authorList>
            <consortium name="Genoscope - CEA"/>
            <person name="William W."/>
        </authorList>
    </citation>
    <scope>NUCLEOTIDE SEQUENCE [LARGE SCALE GENOMIC DNA]</scope>
</reference>
<keyword evidence="6 8" id="KW-0675">Receptor</keyword>
<evidence type="ECO:0000256" key="7">
    <source>
        <dbReference type="ARBA" id="ARBA00023224"/>
    </source>
</evidence>
<evidence type="ECO:0000256" key="3">
    <source>
        <dbReference type="ARBA" id="ARBA00022989"/>
    </source>
</evidence>